<evidence type="ECO:0000313" key="2">
    <source>
        <dbReference type="Proteomes" id="UP001190700"/>
    </source>
</evidence>
<organism evidence="1 2">
    <name type="scientific">Cymbomonas tetramitiformis</name>
    <dbReference type="NCBI Taxonomy" id="36881"/>
    <lineage>
        <taxon>Eukaryota</taxon>
        <taxon>Viridiplantae</taxon>
        <taxon>Chlorophyta</taxon>
        <taxon>Pyramimonadophyceae</taxon>
        <taxon>Pyramimonadales</taxon>
        <taxon>Pyramimonadaceae</taxon>
        <taxon>Cymbomonas</taxon>
    </lineage>
</organism>
<evidence type="ECO:0000313" key="1">
    <source>
        <dbReference type="EMBL" id="KAK3284368.1"/>
    </source>
</evidence>
<reference evidence="1 2" key="1">
    <citation type="journal article" date="2015" name="Genome Biol. Evol.">
        <title>Comparative Genomics of a Bacterivorous Green Alga Reveals Evolutionary Causalities and Consequences of Phago-Mixotrophic Mode of Nutrition.</title>
        <authorList>
            <person name="Burns J.A."/>
            <person name="Paasch A."/>
            <person name="Narechania A."/>
            <person name="Kim E."/>
        </authorList>
    </citation>
    <scope>NUCLEOTIDE SEQUENCE [LARGE SCALE GENOMIC DNA]</scope>
    <source>
        <strain evidence="1 2">PLY_AMNH</strain>
    </source>
</reference>
<keyword evidence="2" id="KW-1185">Reference proteome</keyword>
<dbReference type="EMBL" id="LGRX02002310">
    <property type="protein sequence ID" value="KAK3284368.1"/>
    <property type="molecule type" value="Genomic_DNA"/>
</dbReference>
<proteinExistence type="predicted"/>
<sequence>MRHATCTETCIAADARGKRPCLARDMWTENDRFADGAVMNAFARNVMYDEQLNTHANCTNSDRRDHCVLAGDDALGSSLVTCEANVSHWRMPWLHPTRVGCFVSVVSTVRKNAYDCDGGVDMQDAYRACFCSLSGYTYIGYGKCANPAGGLTTEVHSAYATDMACATLCATWYNCTAFDIVFEADESATCTAYHAHGITAVGAVQNFTGATCYRKDGLTPPPPKPPPSTPPSP</sequence>
<protein>
    <submittedName>
        <fullName evidence="1">Uncharacterized protein</fullName>
    </submittedName>
</protein>
<gene>
    <name evidence="1" type="ORF">CYMTET_7985</name>
</gene>
<dbReference type="Proteomes" id="UP001190700">
    <property type="component" value="Unassembled WGS sequence"/>
</dbReference>
<accession>A0AAE0GUD7</accession>
<name>A0AAE0GUD7_9CHLO</name>
<dbReference type="AlphaFoldDB" id="A0AAE0GUD7"/>
<comment type="caution">
    <text evidence="1">The sequence shown here is derived from an EMBL/GenBank/DDBJ whole genome shotgun (WGS) entry which is preliminary data.</text>
</comment>